<protein>
    <recommendedName>
        <fullName evidence="4">DUF732 domain-containing protein</fullName>
    </recommendedName>
</protein>
<feature type="chain" id="PRO_5046508370" description="DUF732 domain-containing protein" evidence="1">
    <location>
        <begin position="25"/>
        <end position="92"/>
    </location>
</feature>
<gene>
    <name evidence="2" type="ORF">MNO81_06670</name>
</gene>
<comment type="caution">
    <text evidence="2">The sequence shown here is derived from an EMBL/GenBank/DDBJ whole genome shotgun (WGS) entry which is preliminary data.</text>
</comment>
<reference evidence="2" key="1">
    <citation type="journal article" date="2023" name="Environ. Microbiol.">
        <title>The 2-methylpropene degradation pathway in Mycobacteriaceae family strains.</title>
        <authorList>
            <person name="Helbich S."/>
            <person name="Barrantes I."/>
            <person name="Dos Anjos Borges L.G."/>
            <person name="Pieper D.H."/>
            <person name="Vainshtein Y."/>
            <person name="Sohn K."/>
            <person name="Engesser K.H."/>
        </authorList>
    </citation>
    <scope>NUCLEOTIDE SEQUENCE</scope>
    <source>
        <strain evidence="2">IBE100</strain>
    </source>
</reference>
<sequence>MIRIIGVLGALAGAAVLSSPTAAAGEGEYLAKLQDSYAFLTPQQLLAEGERVCAAERAGVLSPGKTTMVMNDLAVGTNTALEIVSAAEWELC</sequence>
<organism evidence="2 3">
    <name type="scientific">Mycolicibacterium gadium</name>
    <name type="common">Mycobacterium gadium</name>
    <dbReference type="NCBI Taxonomy" id="1794"/>
    <lineage>
        <taxon>Bacteria</taxon>
        <taxon>Bacillati</taxon>
        <taxon>Actinomycetota</taxon>
        <taxon>Actinomycetes</taxon>
        <taxon>Mycobacteriales</taxon>
        <taxon>Mycobacteriaceae</taxon>
        <taxon>Mycolicibacterium</taxon>
    </lineage>
</organism>
<dbReference type="Proteomes" id="UP001154266">
    <property type="component" value="Unassembled WGS sequence"/>
</dbReference>
<evidence type="ECO:0008006" key="4">
    <source>
        <dbReference type="Google" id="ProtNLM"/>
    </source>
</evidence>
<evidence type="ECO:0000256" key="1">
    <source>
        <dbReference type="SAM" id="SignalP"/>
    </source>
</evidence>
<feature type="signal peptide" evidence="1">
    <location>
        <begin position="1"/>
        <end position="24"/>
    </location>
</feature>
<proteinExistence type="predicted"/>
<dbReference type="EMBL" id="JAKZMO010000004">
    <property type="protein sequence ID" value="MDG5482479.1"/>
    <property type="molecule type" value="Genomic_DNA"/>
</dbReference>
<keyword evidence="3" id="KW-1185">Reference proteome</keyword>
<keyword evidence="1" id="KW-0732">Signal</keyword>
<name>A0ABT6GM83_MYCGU</name>
<accession>A0ABT6GM83</accession>
<dbReference type="RefSeq" id="WP_278220310.1">
    <property type="nucleotide sequence ID" value="NZ_JAKZMO010000004.1"/>
</dbReference>
<evidence type="ECO:0000313" key="2">
    <source>
        <dbReference type="EMBL" id="MDG5482479.1"/>
    </source>
</evidence>
<evidence type="ECO:0000313" key="3">
    <source>
        <dbReference type="Proteomes" id="UP001154266"/>
    </source>
</evidence>